<dbReference type="InterPro" id="IPR013498">
    <property type="entry name" value="Topo_IA_Znf"/>
</dbReference>
<feature type="transmembrane region" description="Helical" evidence="1">
    <location>
        <begin position="38"/>
        <end position="58"/>
    </location>
</feature>
<feature type="domain" description="DNA topoisomerase type IA zn finger" evidence="2">
    <location>
        <begin position="207"/>
        <end position="238"/>
    </location>
</feature>
<dbReference type="Pfam" id="PF04471">
    <property type="entry name" value="Mrr_cat"/>
    <property type="match status" value="1"/>
</dbReference>
<dbReference type="SUPFAM" id="SSF52980">
    <property type="entry name" value="Restriction endonuclease-like"/>
    <property type="match status" value="1"/>
</dbReference>
<evidence type="ECO:0000256" key="1">
    <source>
        <dbReference type="SAM" id="Phobius"/>
    </source>
</evidence>
<dbReference type="PANTHER" id="PTHR30015">
    <property type="entry name" value="MRR RESTRICTION SYSTEM PROTEIN"/>
    <property type="match status" value="1"/>
</dbReference>
<feature type="transmembrane region" description="Helical" evidence="1">
    <location>
        <begin position="15"/>
        <end position="32"/>
    </location>
</feature>
<evidence type="ECO:0000313" key="4">
    <source>
        <dbReference type="EMBL" id="MBM7590854.1"/>
    </source>
</evidence>
<organism evidence="4 5">
    <name type="scientific">Brevibacillus fulvus</name>
    <dbReference type="NCBI Taxonomy" id="1125967"/>
    <lineage>
        <taxon>Bacteria</taxon>
        <taxon>Bacillati</taxon>
        <taxon>Bacillota</taxon>
        <taxon>Bacilli</taxon>
        <taxon>Bacillales</taxon>
        <taxon>Paenibacillaceae</taxon>
        <taxon>Brevibacillus</taxon>
    </lineage>
</organism>
<dbReference type="Proteomes" id="UP000717624">
    <property type="component" value="Unassembled WGS sequence"/>
</dbReference>
<keyword evidence="1" id="KW-0812">Transmembrane</keyword>
<feature type="domain" description="Restriction endonuclease type IV Mrr" evidence="3">
    <location>
        <begin position="74"/>
        <end position="183"/>
    </location>
</feature>
<dbReference type="GO" id="GO:0003916">
    <property type="term" value="F:DNA topoisomerase activity"/>
    <property type="evidence" value="ECO:0007669"/>
    <property type="project" value="InterPro"/>
</dbReference>
<dbReference type="GO" id="GO:0006265">
    <property type="term" value="P:DNA topological change"/>
    <property type="evidence" value="ECO:0007669"/>
    <property type="project" value="InterPro"/>
</dbReference>
<dbReference type="Gene3D" id="3.40.1350.10">
    <property type="match status" value="1"/>
</dbReference>
<dbReference type="EMBL" id="JAFBEB010000008">
    <property type="protein sequence ID" value="MBM7590854.1"/>
    <property type="molecule type" value="Genomic_DNA"/>
</dbReference>
<sequence>MARRRKKANSLEDSLINLAALLVIALSGYIYLETGSLIMAGVTFGVLLGVAMGIRFILDAKAQERLKRSGIKDIDQMDGRQFEHYLGLLFRNQGYKVEVTRAAGDYGADLIIQKDGKKIVVQAKRYSKNVGIEAVQQAQASIAHYKAHEAWVVSNRDYTDAARNLASSNSVRLINRDKLIEMILQMNPTTKPNPKQVIAQLPQKEMLCERCGEKMILRKGAKGEFYGCSSYPKCRNTKAV</sequence>
<keyword evidence="1" id="KW-0472">Membrane</keyword>
<proteinExistence type="predicted"/>
<evidence type="ECO:0000259" key="3">
    <source>
        <dbReference type="Pfam" id="PF04471"/>
    </source>
</evidence>
<keyword evidence="5" id="KW-1185">Reference proteome</keyword>
<evidence type="ECO:0000259" key="2">
    <source>
        <dbReference type="Pfam" id="PF01396"/>
    </source>
</evidence>
<reference evidence="4" key="1">
    <citation type="submission" date="2021-01" db="EMBL/GenBank/DDBJ databases">
        <title>Genomic Encyclopedia of Type Strains, Phase IV (KMG-IV): sequencing the most valuable type-strain genomes for metagenomic binning, comparative biology and taxonomic classification.</title>
        <authorList>
            <person name="Goeker M."/>
        </authorList>
    </citation>
    <scope>NUCLEOTIDE SEQUENCE</scope>
    <source>
        <strain evidence="4">DSM 25523</strain>
    </source>
</reference>
<dbReference type="GO" id="GO:0009307">
    <property type="term" value="P:DNA restriction-modification system"/>
    <property type="evidence" value="ECO:0007669"/>
    <property type="project" value="InterPro"/>
</dbReference>
<dbReference type="GO" id="GO:0015666">
    <property type="term" value="F:restriction endodeoxyribonuclease activity"/>
    <property type="evidence" value="ECO:0007669"/>
    <property type="project" value="TreeGrafter"/>
</dbReference>
<dbReference type="InterPro" id="IPR052906">
    <property type="entry name" value="Type_IV_Methyl-Rstrct_Enzyme"/>
</dbReference>
<dbReference type="GO" id="GO:0005694">
    <property type="term" value="C:chromosome"/>
    <property type="evidence" value="ECO:0007669"/>
    <property type="project" value="InterPro"/>
</dbReference>
<dbReference type="AlphaFoldDB" id="A0A939BUW6"/>
<dbReference type="InterPro" id="IPR011856">
    <property type="entry name" value="tRNA_endonuc-like_dom_sf"/>
</dbReference>
<dbReference type="InterPro" id="IPR007560">
    <property type="entry name" value="Restrct_endonuc_IV_Mrr"/>
</dbReference>
<dbReference type="Gene3D" id="3.30.65.10">
    <property type="entry name" value="Bacterial Topoisomerase I, domain 1"/>
    <property type="match status" value="1"/>
</dbReference>
<keyword evidence="1" id="KW-1133">Transmembrane helix</keyword>
<evidence type="ECO:0000313" key="5">
    <source>
        <dbReference type="Proteomes" id="UP000717624"/>
    </source>
</evidence>
<dbReference type="InterPro" id="IPR011335">
    <property type="entry name" value="Restrct_endonuc-II-like"/>
</dbReference>
<dbReference type="SUPFAM" id="SSF57783">
    <property type="entry name" value="Zinc beta-ribbon"/>
    <property type="match status" value="1"/>
</dbReference>
<gene>
    <name evidence="4" type="ORF">JOD01_002466</name>
</gene>
<protein>
    <submittedName>
        <fullName evidence="4">Restriction system protein</fullName>
    </submittedName>
</protein>
<dbReference type="RefSeq" id="WP_204518606.1">
    <property type="nucleotide sequence ID" value="NZ_BAABIN010000005.1"/>
</dbReference>
<dbReference type="Pfam" id="PF01396">
    <property type="entry name" value="Zn_ribbon_Top1"/>
    <property type="match status" value="1"/>
</dbReference>
<accession>A0A939BUW6</accession>
<name>A0A939BUW6_9BACL</name>
<comment type="caution">
    <text evidence="4">The sequence shown here is derived from an EMBL/GenBank/DDBJ whole genome shotgun (WGS) entry which is preliminary data.</text>
</comment>
<dbReference type="PANTHER" id="PTHR30015:SF6">
    <property type="entry name" value="SLL1429 PROTEIN"/>
    <property type="match status" value="1"/>
</dbReference>
<dbReference type="GO" id="GO:0003677">
    <property type="term" value="F:DNA binding"/>
    <property type="evidence" value="ECO:0007669"/>
    <property type="project" value="InterPro"/>
</dbReference>